<protein>
    <submittedName>
        <fullName evidence="2">Uncharacterized protein</fullName>
    </submittedName>
</protein>
<evidence type="ECO:0000256" key="1">
    <source>
        <dbReference type="SAM" id="MobiDB-lite"/>
    </source>
</evidence>
<feature type="region of interest" description="Disordered" evidence="1">
    <location>
        <begin position="279"/>
        <end position="299"/>
    </location>
</feature>
<feature type="compositionally biased region" description="Polar residues" evidence="1">
    <location>
        <begin position="95"/>
        <end position="108"/>
    </location>
</feature>
<evidence type="ECO:0000313" key="2">
    <source>
        <dbReference type="EMBL" id="KAF2103730.1"/>
    </source>
</evidence>
<gene>
    <name evidence="2" type="ORF">NA57DRAFT_50598</name>
</gene>
<feature type="compositionally biased region" description="Basic and acidic residues" evidence="1">
    <location>
        <begin position="605"/>
        <end position="615"/>
    </location>
</feature>
<feature type="region of interest" description="Disordered" evidence="1">
    <location>
        <begin position="492"/>
        <end position="517"/>
    </location>
</feature>
<feature type="region of interest" description="Disordered" evidence="1">
    <location>
        <begin position="749"/>
        <end position="852"/>
    </location>
</feature>
<feature type="region of interest" description="Disordered" evidence="1">
    <location>
        <begin position="82"/>
        <end position="108"/>
    </location>
</feature>
<feature type="compositionally biased region" description="Gly residues" evidence="1">
    <location>
        <begin position="797"/>
        <end position="809"/>
    </location>
</feature>
<feature type="compositionally biased region" description="Acidic residues" evidence="1">
    <location>
        <begin position="618"/>
        <end position="628"/>
    </location>
</feature>
<proteinExistence type="predicted"/>
<dbReference type="AlphaFoldDB" id="A0A9P4ILH7"/>
<feature type="compositionally biased region" description="Low complexity" evidence="1">
    <location>
        <begin position="901"/>
        <end position="910"/>
    </location>
</feature>
<sequence length="1222" mass="131915">MSTTASLPSAAESTAPPMMRTASTDSAVLAHPKPDLQTTQGAYVGNVERLEESAERLSMGSDIGEEIRKLQIEQKLSESLKSSLHLDTSGEPVRSVSQRSRNASYSSHNNSIVDVNQAARWGGYSPSAYIGSPVGSITSGSWSQPSLQRQRSASKATRLGTVTEPEATAIEGMDYFSPSTGAGALQLEEHDTASKSSFAEELRAIAQDIERQLDESMPSAENGRKAAEEGQDMAPRLESPIVMDDLPDRPPTAASNNTYHEAQKLFRDFDGVHYAPSIRGPSGATEGDAGSRHASMMSIRPPPQAETWVQPPPDDGMIFYPAPVPKILNLPQKLSKRPAAAIQAKRRDKMMSTMDVQDKEAAPWLNKDNHSRELSLGGQGSVAESDWDRPLGLMEPAQAPAKATMAAPAPAPAPAPRKGILKNSLAGLPPQLRATMFFDAQPKHQEVEVQADSAIATLDSVLEASAALPASAFTDHPFAGHEGAKVYKREGAVPRHPRRSTTSILDPERDTARKSTASLTIQQHSEMEVKKRRSSFGLLFGKRSHSTNEVATQEKLRASQNSRLTMRTQSDFGTAAHERQSADVGEDTPLHENARPDQGYDSSEGEGHYQEDHSPEGQPEDEESEEELFGPPTTLLAELQKRKAQQKSRNRTAATAFPGGMHSTLLEMDAVVEVEQKRRIKKRVALAWEDPDAKAQIEAENDDDEVPLGMLFTKSNGVVRKVPRGEAETHAHLLEADWDRPLGLIEQRELEDNEPLSKRMNRLKGVEPQTMTKRNTGFGIGGHGPQPSASQLHLPTGGQGDLAQGGSGGTSPKPDQENEEEEGETLGQRLRRLKTRSTLDNALGGVESRPLSSDFAGELLGQFGGTETETGANNDTLKAEQQNINTTPDPDETLGQRRARLQAQQDAVRQTSGSSQPLDASRLSSGMFPSAQEDGDPQQQRTQSGLGLTGLRASRSMADLLAAHPLTANAHTARKVSDEMLTNNMPSGSLLAQAEVRQRRNKKRLSDANALGSGGLEKPLVDIEGHNRKSSGGMEFDRGMLGAKEQERLMGPQQPQMMNQASMFGMDPMSMQMNGVSMNGAAMSGMAMNGMGMGGMGMNGLNGMNMGMGMPPPYVQNPGMMGGYPNMAVNMPYGNPQAHMSMGYLPQMQMGMGTPNGMGAMSMMQNPMGMASTPNFAMPQSTYASFAQQQMGAGNQGGVDPLAGMRPEQRDLIDRWRQSVLQ</sequence>
<accession>A0A9P4ILH7</accession>
<feature type="compositionally biased region" description="Polar residues" evidence="1">
    <location>
        <begin position="911"/>
        <end position="924"/>
    </location>
</feature>
<name>A0A9P4ILH7_9PEZI</name>
<keyword evidence="3" id="KW-1185">Reference proteome</keyword>
<feature type="compositionally biased region" description="Polar residues" evidence="1">
    <location>
        <begin position="558"/>
        <end position="572"/>
    </location>
</feature>
<feature type="region of interest" description="Disordered" evidence="1">
    <location>
        <begin position="881"/>
        <end position="945"/>
    </location>
</feature>
<reference evidence="2" key="1">
    <citation type="journal article" date="2020" name="Stud. Mycol.">
        <title>101 Dothideomycetes genomes: a test case for predicting lifestyles and emergence of pathogens.</title>
        <authorList>
            <person name="Haridas S."/>
            <person name="Albert R."/>
            <person name="Binder M."/>
            <person name="Bloem J."/>
            <person name="Labutti K."/>
            <person name="Salamov A."/>
            <person name="Andreopoulos B."/>
            <person name="Baker S."/>
            <person name="Barry K."/>
            <person name="Bills G."/>
            <person name="Bluhm B."/>
            <person name="Cannon C."/>
            <person name="Castanera R."/>
            <person name="Culley D."/>
            <person name="Daum C."/>
            <person name="Ezra D."/>
            <person name="Gonzalez J."/>
            <person name="Henrissat B."/>
            <person name="Kuo A."/>
            <person name="Liang C."/>
            <person name="Lipzen A."/>
            <person name="Lutzoni F."/>
            <person name="Magnuson J."/>
            <person name="Mondo S."/>
            <person name="Nolan M."/>
            <person name="Ohm R."/>
            <person name="Pangilinan J."/>
            <person name="Park H.-J."/>
            <person name="Ramirez L."/>
            <person name="Alfaro M."/>
            <person name="Sun H."/>
            <person name="Tritt A."/>
            <person name="Yoshinaga Y."/>
            <person name="Zwiers L.-H."/>
            <person name="Turgeon B."/>
            <person name="Goodwin S."/>
            <person name="Spatafora J."/>
            <person name="Crous P."/>
            <person name="Grigoriev I."/>
        </authorList>
    </citation>
    <scope>NUCLEOTIDE SEQUENCE</scope>
    <source>
        <strain evidence="2">CBS 133067</strain>
    </source>
</reference>
<dbReference type="OrthoDB" id="5288142at2759"/>
<dbReference type="EMBL" id="ML978121">
    <property type="protein sequence ID" value="KAF2103730.1"/>
    <property type="molecule type" value="Genomic_DNA"/>
</dbReference>
<feature type="region of interest" description="Disordered" evidence="1">
    <location>
        <begin position="545"/>
        <end position="660"/>
    </location>
</feature>
<comment type="caution">
    <text evidence="2">The sequence shown here is derived from an EMBL/GenBank/DDBJ whole genome shotgun (WGS) entry which is preliminary data.</text>
</comment>
<organism evidence="2 3">
    <name type="scientific">Rhizodiscina lignyota</name>
    <dbReference type="NCBI Taxonomy" id="1504668"/>
    <lineage>
        <taxon>Eukaryota</taxon>
        <taxon>Fungi</taxon>
        <taxon>Dikarya</taxon>
        <taxon>Ascomycota</taxon>
        <taxon>Pezizomycotina</taxon>
        <taxon>Dothideomycetes</taxon>
        <taxon>Pleosporomycetidae</taxon>
        <taxon>Aulographales</taxon>
        <taxon>Rhizodiscinaceae</taxon>
        <taxon>Rhizodiscina</taxon>
    </lineage>
</organism>
<evidence type="ECO:0000313" key="3">
    <source>
        <dbReference type="Proteomes" id="UP000799772"/>
    </source>
</evidence>
<feature type="region of interest" description="Disordered" evidence="1">
    <location>
        <begin position="215"/>
        <end position="234"/>
    </location>
</feature>
<dbReference type="Proteomes" id="UP000799772">
    <property type="component" value="Unassembled WGS sequence"/>
</dbReference>
<feature type="region of interest" description="Disordered" evidence="1">
    <location>
        <begin position="1"/>
        <end position="27"/>
    </location>
</feature>